<dbReference type="Proteomes" id="UP001387447">
    <property type="component" value="Unassembled WGS sequence"/>
</dbReference>
<accession>A0ABU9EMP4</accession>
<dbReference type="RefSeq" id="WP_006626082.1">
    <property type="nucleotide sequence ID" value="NZ_JBBWYZ010000011.1"/>
</dbReference>
<dbReference type="EMBL" id="JBBWYZ010000011">
    <property type="protein sequence ID" value="MEK9512649.1"/>
    <property type="molecule type" value="Genomic_DNA"/>
</dbReference>
<evidence type="ECO:0000313" key="1">
    <source>
        <dbReference type="EMBL" id="MEK9512649.1"/>
    </source>
</evidence>
<evidence type="ECO:0000313" key="2">
    <source>
        <dbReference type="Proteomes" id="UP001387447"/>
    </source>
</evidence>
<keyword evidence="2" id="KW-1185">Reference proteome</keyword>
<proteinExistence type="predicted"/>
<reference evidence="1 2" key="1">
    <citation type="journal article" date="2024" name="Front. Microbiol.">
        <title>Transcriptomic insights into the dominance of two phototrophs throughout the water column of a tropical hypersaline-alkaline crater lake (Dziani Dzaha, Mayotte).</title>
        <authorList>
            <person name="Duperron S."/>
            <person name="Halary S."/>
            <person name="Bouly J.-P."/>
            <person name="Roussel T."/>
            <person name="Hugoni M."/>
            <person name="Bruto M."/>
            <person name="Oger P."/>
            <person name="Duval C."/>
            <person name="Woo A."/>
            <person name="Jezequiel D."/>
            <person name="Ader M."/>
            <person name="Leboulanger C."/>
            <person name="Agogue H."/>
            <person name="Grossi V."/>
            <person name="Trousselier M."/>
            <person name="Bernard C."/>
        </authorList>
    </citation>
    <scope>NUCLEOTIDE SEQUENCE [LARGE SCALE GENOMIC DNA]</scope>
    <source>
        <strain evidence="1 2">PMC 851.14</strain>
    </source>
</reference>
<name>A0ABU9EMP4_LIMFS</name>
<protein>
    <submittedName>
        <fullName evidence="1">Uncharacterized protein</fullName>
    </submittedName>
</protein>
<gene>
    <name evidence="1" type="ORF">AAEJ74_13440</name>
</gene>
<comment type="caution">
    <text evidence="1">The sequence shown here is derived from an EMBL/GenBank/DDBJ whole genome shotgun (WGS) entry which is preliminary data.</text>
</comment>
<organism evidence="1 2">
    <name type="scientific">Limnospira fusiformis PMC 851.14</name>
    <dbReference type="NCBI Taxonomy" id="2219512"/>
    <lineage>
        <taxon>Bacteria</taxon>
        <taxon>Bacillati</taxon>
        <taxon>Cyanobacteriota</taxon>
        <taxon>Cyanophyceae</taxon>
        <taxon>Oscillatoriophycideae</taxon>
        <taxon>Oscillatoriales</taxon>
        <taxon>Sirenicapillariaceae</taxon>
        <taxon>Limnospira</taxon>
    </lineage>
</organism>
<sequence length="60" mass="6680">MLTQTVRQIATIFEIILFGLQIFEVLGNYTLGNIPPSGLEYTVNNGKITCDCSTSLEREL</sequence>